<accession>A0A540M3Z2</accession>
<keyword evidence="2" id="KW-1185">Reference proteome</keyword>
<dbReference type="EMBL" id="VIEB01000367">
    <property type="protein sequence ID" value="TQD93467.1"/>
    <property type="molecule type" value="Genomic_DNA"/>
</dbReference>
<organism evidence="1 2">
    <name type="scientific">Malus baccata</name>
    <name type="common">Siberian crab apple</name>
    <name type="synonym">Pyrus baccata</name>
    <dbReference type="NCBI Taxonomy" id="106549"/>
    <lineage>
        <taxon>Eukaryota</taxon>
        <taxon>Viridiplantae</taxon>
        <taxon>Streptophyta</taxon>
        <taxon>Embryophyta</taxon>
        <taxon>Tracheophyta</taxon>
        <taxon>Spermatophyta</taxon>
        <taxon>Magnoliopsida</taxon>
        <taxon>eudicotyledons</taxon>
        <taxon>Gunneridae</taxon>
        <taxon>Pentapetalae</taxon>
        <taxon>rosids</taxon>
        <taxon>fabids</taxon>
        <taxon>Rosales</taxon>
        <taxon>Rosaceae</taxon>
        <taxon>Amygdaloideae</taxon>
        <taxon>Maleae</taxon>
        <taxon>Malus</taxon>
    </lineage>
</organism>
<evidence type="ECO:0000313" key="1">
    <source>
        <dbReference type="EMBL" id="TQD93467.1"/>
    </source>
</evidence>
<gene>
    <name evidence="1" type="ORF">C1H46_020935</name>
</gene>
<sequence length="100" mass="11307">MFATTRGRPRSVKMGKTDTTQKCKHWGSRKLQQAFSLTKYLILCPTVPMTFNGIGGGNWSYHTMMLMWIKYMFVRLEKSVGAAGILIFKLQPILSLMGAT</sequence>
<dbReference type="Proteomes" id="UP000315295">
    <property type="component" value="Unassembled WGS sequence"/>
</dbReference>
<evidence type="ECO:0000313" key="2">
    <source>
        <dbReference type="Proteomes" id="UP000315295"/>
    </source>
</evidence>
<name>A0A540M3Z2_MALBA</name>
<comment type="caution">
    <text evidence="1">The sequence shown here is derived from an EMBL/GenBank/DDBJ whole genome shotgun (WGS) entry which is preliminary data.</text>
</comment>
<protein>
    <submittedName>
        <fullName evidence="1">Uncharacterized protein</fullName>
    </submittedName>
</protein>
<proteinExistence type="predicted"/>
<reference evidence="1 2" key="1">
    <citation type="journal article" date="2019" name="G3 (Bethesda)">
        <title>Sequencing of a Wild Apple (Malus baccata) Genome Unravels the Differences Between Cultivated and Wild Apple Species Regarding Disease Resistance and Cold Tolerance.</title>
        <authorList>
            <person name="Chen X."/>
        </authorList>
    </citation>
    <scope>NUCLEOTIDE SEQUENCE [LARGE SCALE GENOMIC DNA]</scope>
    <source>
        <strain evidence="2">cv. Shandingzi</strain>
        <tissue evidence="1">Leaves</tissue>
    </source>
</reference>
<dbReference type="AlphaFoldDB" id="A0A540M3Z2"/>